<keyword evidence="3" id="KW-1185">Reference proteome</keyword>
<dbReference type="RefSeq" id="WP_013166763.1">
    <property type="nucleotide sequence ID" value="NC_014217.1"/>
</dbReference>
<feature type="compositionally biased region" description="Basic and acidic residues" evidence="1">
    <location>
        <begin position="83"/>
        <end position="103"/>
    </location>
</feature>
<dbReference type="STRING" id="639283.Snov_1959"/>
<gene>
    <name evidence="2" type="ordered locus">Snov_1959</name>
</gene>
<feature type="region of interest" description="Disordered" evidence="1">
    <location>
        <begin position="74"/>
        <end position="103"/>
    </location>
</feature>
<dbReference type="KEGG" id="sno:Snov_1959"/>
<accession>D6ZZC3</accession>
<evidence type="ECO:0000313" key="2">
    <source>
        <dbReference type="EMBL" id="ADH89259.1"/>
    </source>
</evidence>
<dbReference type="Proteomes" id="UP000006633">
    <property type="component" value="Chromosome"/>
</dbReference>
<reference evidence="2 3" key="1">
    <citation type="journal article" date="2012" name="Stand. Genomic Sci.">
        <title>Complete genome sequence of the facultatively chemolithoautotrophic and methylotrophic alpha Proteobacterium Starkeya novella type strain (ATCC 8093(T)).</title>
        <authorList>
            <person name="Kappler U."/>
            <person name="Davenport K."/>
            <person name="Beatson S."/>
            <person name="Lucas S."/>
            <person name="Lapidus A."/>
            <person name="Copeland A."/>
            <person name="Berry K.W."/>
            <person name="Glavina Del Rio T."/>
            <person name="Hammon N."/>
            <person name="Dalin E."/>
            <person name="Tice H."/>
            <person name="Pitluck S."/>
            <person name="Richardson P."/>
            <person name="Bruce D."/>
            <person name="Goodwin L.A."/>
            <person name="Han C."/>
            <person name="Tapia R."/>
            <person name="Detter J.C."/>
            <person name="Chang Y.J."/>
            <person name="Jeffries C.D."/>
            <person name="Land M."/>
            <person name="Hauser L."/>
            <person name="Kyrpides N.C."/>
            <person name="Goker M."/>
            <person name="Ivanova N."/>
            <person name="Klenk H.P."/>
            <person name="Woyke T."/>
        </authorList>
    </citation>
    <scope>NUCLEOTIDE SEQUENCE [LARGE SCALE GENOMIC DNA]</scope>
    <source>
        <strain evidence="3">ATCC 8093 / DSM 506 / JCM 20403 / CCM 1077 / IAM 12100 / NBRC 12443 / NCIMB 10456</strain>
    </source>
</reference>
<protein>
    <submittedName>
        <fullName evidence="2">Uncharacterized protein</fullName>
    </submittedName>
</protein>
<dbReference type="EMBL" id="CP002026">
    <property type="protein sequence ID" value="ADH89259.1"/>
    <property type="molecule type" value="Genomic_DNA"/>
</dbReference>
<feature type="region of interest" description="Disordered" evidence="1">
    <location>
        <begin position="22"/>
        <end position="43"/>
    </location>
</feature>
<dbReference type="AlphaFoldDB" id="D6ZZC3"/>
<proteinExistence type="predicted"/>
<dbReference type="OrthoDB" id="8368664at2"/>
<sequence length="358" mass="38818">MNLTGTSCRSPAEHRAAIAAWRESAPANDSDIIPRHRAGAGKPDFEPLFPALKTWRDLCEPAAPLSTNWLSAAANDDEPDAEDDKRPDPPQIESRHEIRPREREMTKAIRSGDTEHHENGALARLGSLRFASGETAERALVLGEDGKLRKADIPVPRGALVAWQARDGRRGRPVVDRFAAPKGAGEDQEDTAARNAWLAETLGAQPARYVERTRSPRRLPPGLPNPQLPPTNLPLNEARAFCGLPPVAANDNRPGLPCASEQPLDSFLGLRCTSTGIAHHSSGGPALERLEAAGTAALLRKRLGADDVRVLDAAMEAQNFREIGEMFGYHDRHAEKAGKQRLLSAAAHLKELLQKDAA</sequence>
<organism evidence="2 3">
    <name type="scientific">Ancylobacter novellus (strain ATCC 8093 / DSM 506 / JCM 20403 / CCM 1077 / IAM 12100 / NBRC 12443 / NCIMB 10456)</name>
    <name type="common">Starkeya novella</name>
    <dbReference type="NCBI Taxonomy" id="639283"/>
    <lineage>
        <taxon>Bacteria</taxon>
        <taxon>Pseudomonadati</taxon>
        <taxon>Pseudomonadota</taxon>
        <taxon>Alphaproteobacteria</taxon>
        <taxon>Hyphomicrobiales</taxon>
        <taxon>Xanthobacteraceae</taxon>
        <taxon>Ancylobacter</taxon>
    </lineage>
</organism>
<dbReference type="HOGENOM" id="CLU_786742_0_0_5"/>
<name>D6ZZC3_ANCN5</name>
<evidence type="ECO:0000313" key="3">
    <source>
        <dbReference type="Proteomes" id="UP000006633"/>
    </source>
</evidence>
<evidence type="ECO:0000256" key="1">
    <source>
        <dbReference type="SAM" id="MobiDB-lite"/>
    </source>
</evidence>